<gene>
    <name evidence="8" type="ORF">E3Q10_00646</name>
    <name evidence="7" type="ORF">E3Q17_01620</name>
    <name evidence="6" type="ORF">E3Q22_01778</name>
</gene>
<dbReference type="Pfam" id="PF11698">
    <property type="entry name" value="V-ATPase_H_C"/>
    <property type="match status" value="1"/>
</dbReference>
<dbReference type="EMBL" id="SPRC01000014">
    <property type="protein sequence ID" value="TIB80705.1"/>
    <property type="molecule type" value="Genomic_DNA"/>
</dbReference>
<keyword evidence="4" id="KW-0406">Ion transport</keyword>
<dbReference type="PANTHER" id="PTHR10698">
    <property type="entry name" value="V-TYPE PROTON ATPASE SUBUNIT H"/>
    <property type="match status" value="1"/>
</dbReference>
<accession>A0A4T0R953</accession>
<dbReference type="EMBL" id="SPRO01000004">
    <property type="protein sequence ID" value="TIC33640.1"/>
    <property type="molecule type" value="Genomic_DNA"/>
</dbReference>
<dbReference type="Proteomes" id="UP000307169">
    <property type="component" value="Unassembled WGS sequence"/>
</dbReference>
<dbReference type="GO" id="GO:0000329">
    <property type="term" value="C:fungal-type vacuole membrane"/>
    <property type="evidence" value="ECO:0007669"/>
    <property type="project" value="TreeGrafter"/>
</dbReference>
<dbReference type="InterPro" id="IPR011987">
    <property type="entry name" value="ATPase_V1-cplx_hsu_C"/>
</dbReference>
<dbReference type="InterPro" id="IPR038497">
    <property type="entry name" value="ATPase_V1-cplx_hsu_C_sf"/>
</dbReference>
<dbReference type="GO" id="GO:0046961">
    <property type="term" value="F:proton-transporting ATPase activity, rotational mechanism"/>
    <property type="evidence" value="ECO:0007669"/>
    <property type="project" value="InterPro"/>
</dbReference>
<dbReference type="GO" id="GO:0000221">
    <property type="term" value="C:vacuolar proton-transporting V-type ATPase, V1 domain"/>
    <property type="evidence" value="ECO:0007669"/>
    <property type="project" value="InterPro"/>
</dbReference>
<dbReference type="InterPro" id="IPR011989">
    <property type="entry name" value="ARM-like"/>
</dbReference>
<comment type="similarity">
    <text evidence="1">Belongs to the V-ATPase H subunit family.</text>
</comment>
<evidence type="ECO:0000313" key="9">
    <source>
        <dbReference type="Proteomes" id="UP000305647"/>
    </source>
</evidence>
<evidence type="ECO:0000256" key="3">
    <source>
        <dbReference type="ARBA" id="ARBA00022781"/>
    </source>
</evidence>
<reference evidence="9 10" key="1">
    <citation type="submission" date="2019-03" db="EMBL/GenBank/DDBJ databases">
        <title>Sequencing 25 genomes of Wallemia mellicola.</title>
        <authorList>
            <person name="Gostincar C."/>
        </authorList>
    </citation>
    <scope>NUCLEOTIDE SEQUENCE [LARGE SCALE GENOMIC DNA]</scope>
    <source>
        <strain evidence="7 10">EXF-1262</strain>
        <strain evidence="6 11">EXF-6152</strain>
        <strain evidence="8 9">EXF-8738</strain>
    </source>
</reference>
<feature type="domain" description="ATPase V1 complex subunit H C-terminal" evidence="5">
    <location>
        <begin position="273"/>
        <end position="386"/>
    </location>
</feature>
<evidence type="ECO:0000313" key="6">
    <source>
        <dbReference type="EMBL" id="TIB80705.1"/>
    </source>
</evidence>
<evidence type="ECO:0000256" key="2">
    <source>
        <dbReference type="ARBA" id="ARBA00022448"/>
    </source>
</evidence>
<dbReference type="InterPro" id="IPR016024">
    <property type="entry name" value="ARM-type_fold"/>
</dbReference>
<dbReference type="AlphaFoldDB" id="A0A4T0R953"/>
<evidence type="ECO:0000313" key="8">
    <source>
        <dbReference type="EMBL" id="TIC33640.1"/>
    </source>
</evidence>
<proteinExistence type="inferred from homology"/>
<dbReference type="InterPro" id="IPR004908">
    <property type="entry name" value="ATPase_V1-cplx_hsu"/>
</dbReference>
<evidence type="ECO:0000313" key="10">
    <source>
        <dbReference type="Proteomes" id="UP000307169"/>
    </source>
</evidence>
<protein>
    <submittedName>
        <fullName evidence="8">ARM repeat-containing protein</fullName>
    </submittedName>
</protein>
<dbReference type="EMBL" id="SPRH01000014">
    <property type="protein sequence ID" value="TIC02025.1"/>
    <property type="molecule type" value="Genomic_DNA"/>
</dbReference>
<dbReference type="SUPFAM" id="SSF48371">
    <property type="entry name" value="ARM repeat"/>
    <property type="match status" value="1"/>
</dbReference>
<sequence>MNLIQNFYLDYKKQEIPFIGYKRSQFIDDNDYNLLVNLNDFDGYADTTTNIDKLDVIKYSLYNLQRLAALDGSNLPRFEPLLVGLLDTNDSYVRMSTIKLLTIIYDLENSTLDKLLSVILSQLNDDNELDFYTLILTQLLNHKQAKHFIYDHLDVLLKQLNNSNIQSNYNIIYSIWLLTFDKSLSARINSDYKIIPPLAQLARSSIKEKVVRLVLAIFVNLLKHSKQSTLATFLALPIQPTLNNLSSRRWNDAELQTDLDTITEQLQSSFASISNWDEYSSELESGLLRWSPVHTDEDFWKNQSGALLKDNNWGLNRLFSLLDSEDQQILHITLYDISQCLKFIHHAKTYVDSSSKQKIMELLQHPDPKIKYQALITTQLLISQPWN</sequence>
<dbReference type="PANTHER" id="PTHR10698:SF0">
    <property type="entry name" value="V-TYPE PROTON ATPASE SUBUNIT H"/>
    <property type="match status" value="1"/>
</dbReference>
<evidence type="ECO:0000313" key="7">
    <source>
        <dbReference type="EMBL" id="TIC02025.1"/>
    </source>
</evidence>
<evidence type="ECO:0000259" key="5">
    <source>
        <dbReference type="Pfam" id="PF11698"/>
    </source>
</evidence>
<evidence type="ECO:0000256" key="4">
    <source>
        <dbReference type="ARBA" id="ARBA00023065"/>
    </source>
</evidence>
<dbReference type="Gene3D" id="1.25.10.10">
    <property type="entry name" value="Leucine-rich Repeat Variant"/>
    <property type="match status" value="1"/>
</dbReference>
<dbReference type="Pfam" id="PF03224">
    <property type="entry name" value="V-ATPase_H_N"/>
    <property type="match status" value="1"/>
</dbReference>
<name>A0A4T0R953_9BASI</name>
<organism evidence="8 9">
    <name type="scientific">Wallemia mellicola</name>
    <dbReference type="NCBI Taxonomy" id="1708541"/>
    <lineage>
        <taxon>Eukaryota</taxon>
        <taxon>Fungi</taxon>
        <taxon>Dikarya</taxon>
        <taxon>Basidiomycota</taxon>
        <taxon>Wallemiomycotina</taxon>
        <taxon>Wallemiomycetes</taxon>
        <taxon>Wallemiales</taxon>
        <taxon>Wallemiaceae</taxon>
        <taxon>Wallemia</taxon>
    </lineage>
</organism>
<dbReference type="Proteomes" id="UP000305647">
    <property type="component" value="Unassembled WGS sequence"/>
</dbReference>
<evidence type="ECO:0000256" key="1">
    <source>
        <dbReference type="ARBA" id="ARBA00008613"/>
    </source>
</evidence>
<keyword evidence="2" id="KW-0813">Transport</keyword>
<keyword evidence="3" id="KW-0375">Hydrogen ion transport</keyword>
<comment type="caution">
    <text evidence="8">The sequence shown here is derived from an EMBL/GenBank/DDBJ whole genome shotgun (WGS) entry which is preliminary data.</text>
</comment>
<evidence type="ECO:0000313" key="11">
    <source>
        <dbReference type="Proteomes" id="UP000310685"/>
    </source>
</evidence>
<dbReference type="Proteomes" id="UP000310685">
    <property type="component" value="Unassembled WGS sequence"/>
</dbReference>
<dbReference type="Gene3D" id="1.25.40.150">
    <property type="entry name" value="V-type ATPase, subunit H, C-terminal domain"/>
    <property type="match status" value="1"/>
</dbReference>